<comment type="subcellular location">
    <subcellularLocation>
        <location evidence="9">Cytoplasm</location>
    </subcellularLocation>
</comment>
<feature type="binding site" evidence="9">
    <location>
        <position position="494"/>
    </location>
    <ligand>
        <name>substrate</name>
    </ligand>
</feature>
<dbReference type="EC" id="2.3.1.35" evidence="9"/>
<accession>A0A1G7L5W8</accession>
<comment type="catalytic activity">
    <reaction evidence="8 9">
        <text>N(2)-acetyl-L-ornithine + L-glutamate = N-acetyl-L-glutamate + L-ornithine</text>
        <dbReference type="Rhea" id="RHEA:15349"/>
        <dbReference type="ChEBI" id="CHEBI:29985"/>
        <dbReference type="ChEBI" id="CHEBI:44337"/>
        <dbReference type="ChEBI" id="CHEBI:46911"/>
        <dbReference type="ChEBI" id="CHEBI:57805"/>
        <dbReference type="EC" id="2.3.1.35"/>
    </reaction>
</comment>
<evidence type="ECO:0000256" key="8">
    <source>
        <dbReference type="ARBA" id="ARBA00049439"/>
    </source>
</evidence>
<dbReference type="Pfam" id="PF01960">
    <property type="entry name" value="ArgJ"/>
    <property type="match status" value="1"/>
</dbReference>
<keyword evidence="10" id="KW-0175">Coiled coil</keyword>
<dbReference type="PANTHER" id="PTHR23100:SF0">
    <property type="entry name" value="ARGININE BIOSYNTHESIS BIFUNCTIONAL PROTEIN ARGJ, MITOCHONDRIAL"/>
    <property type="match status" value="1"/>
</dbReference>
<reference evidence="11 12" key="1">
    <citation type="submission" date="2016-10" db="EMBL/GenBank/DDBJ databases">
        <authorList>
            <person name="de Groot N.N."/>
        </authorList>
    </citation>
    <scope>NUCLEOTIDE SEQUENCE [LARGE SCALE GENOMIC DNA]</scope>
    <source>
        <strain evidence="12">DSM 938 / 37b4</strain>
    </source>
</reference>
<evidence type="ECO:0000256" key="10">
    <source>
        <dbReference type="SAM" id="Coils"/>
    </source>
</evidence>
<comment type="catalytic activity">
    <reaction evidence="9">
        <text>L-glutamate + acetyl-CoA = N-acetyl-L-glutamate + CoA + H(+)</text>
        <dbReference type="Rhea" id="RHEA:24292"/>
        <dbReference type="ChEBI" id="CHEBI:15378"/>
        <dbReference type="ChEBI" id="CHEBI:29985"/>
        <dbReference type="ChEBI" id="CHEBI:44337"/>
        <dbReference type="ChEBI" id="CHEBI:57287"/>
        <dbReference type="ChEBI" id="CHEBI:57288"/>
        <dbReference type="EC" id="2.3.1.1"/>
    </reaction>
</comment>
<comment type="function">
    <text evidence="9">Catalyzes two activities which are involved in the cyclic version of arginine biosynthesis: the synthesis of N-acetylglutamate from glutamate and acetyl-CoA as the acetyl donor, and of ornithine by transacetylation between N(2)-acetylornithine and glutamate.</text>
</comment>
<comment type="similarity">
    <text evidence="1 9">Belongs to the ArgJ family.</text>
</comment>
<gene>
    <name evidence="9" type="primary">argJ</name>
    <name evidence="11" type="ORF">SAMN04244550_02259</name>
</gene>
<feature type="chain" id="PRO_5023486988" description="Arginine biosynthesis bifunctional protein ArgJ beta chain" evidence="9">
    <location>
        <begin position="279"/>
        <end position="494"/>
    </location>
</feature>
<evidence type="ECO:0000256" key="3">
    <source>
        <dbReference type="ARBA" id="ARBA00022571"/>
    </source>
</evidence>
<evidence type="ECO:0000256" key="4">
    <source>
        <dbReference type="ARBA" id="ARBA00022605"/>
    </source>
</evidence>
<dbReference type="GO" id="GO:0004042">
    <property type="term" value="F:L-glutamate N-acetyltransferase activity"/>
    <property type="evidence" value="ECO:0007669"/>
    <property type="project" value="UniProtKB-UniRule"/>
</dbReference>
<dbReference type="NCBIfam" id="NF003802">
    <property type="entry name" value="PRK05388.1"/>
    <property type="match status" value="1"/>
</dbReference>
<evidence type="ECO:0000313" key="12">
    <source>
        <dbReference type="Proteomes" id="UP000183812"/>
    </source>
</evidence>
<keyword evidence="4 9" id="KW-0028">Amino-acid biosynthesis</keyword>
<comment type="subunit">
    <text evidence="2 9">Heterotetramer of two alpha and two beta chains.</text>
</comment>
<dbReference type="OrthoDB" id="9804242at2"/>
<dbReference type="Proteomes" id="UP000183812">
    <property type="component" value="Unassembled WGS sequence"/>
</dbReference>
<feature type="binding site" evidence="9">
    <location>
        <position position="242"/>
    </location>
    <ligand>
        <name>substrate</name>
    </ligand>
</feature>
<proteinExistence type="inferred from homology"/>
<sequence>MEGEKTMAKKRELEDKIAKLKSKVKDLRSQLGEITEDAVAMLREEVTEVASALREGVAEAASAAATAAATAAAETAAAAKPAAPVSPLAPAAFPALPVIEGVSFAAAAAGVRYAGRTDVMLAQIAPGATIAGVFTTSTTRAACVLDCQAKLAGAVDESTGAAIVVNSGNANAFTGAAGQASVDAVTGAVAEALDLPINRVFSSSTGVIGEPLPHDRIVAAVPGLVAALDPAGMEAAARAIMTTDTFPKGACAEVQGDGGLIRIAGIAKGSGMIAPNMATMLVYLFTDAKIPSKLLQKMLSRHVDDTFNAITVDSDTSTSDALILAATGRSAAAEITDLRSRAAKDFEAALRGAMLDLAQQVVRDGEGATKFVEIRVSGAASADDAHKVAMAVANSPLVKTAIAGEDANWGRVVAAVGKSGAKADRDKLRISFGDMVLAENGWRVPDYSEEAASAYMKGQELVIGIDLGLGKAAKSVFTCDLTHRYIDINADYRS</sequence>
<feature type="site" description="Involved in the stabilization of negative charge on the oxyanion by the formation of the oxyanion hole" evidence="9">
    <location>
        <position position="206"/>
    </location>
</feature>
<dbReference type="EMBL" id="FNAY01000011">
    <property type="protein sequence ID" value="SDF44756.1"/>
    <property type="molecule type" value="Genomic_DNA"/>
</dbReference>
<dbReference type="InterPro" id="IPR042195">
    <property type="entry name" value="ArgJ_beta_C"/>
</dbReference>
<dbReference type="GO" id="GO:0006526">
    <property type="term" value="P:L-arginine biosynthetic process"/>
    <property type="evidence" value="ECO:0007669"/>
    <property type="project" value="UniProtKB-UniRule"/>
</dbReference>
<name>A0A1G7L5W8_RHOCA</name>
<feature type="binding site" evidence="9">
    <location>
        <position position="268"/>
    </location>
    <ligand>
        <name>substrate</name>
    </ligand>
</feature>
<dbReference type="EC" id="2.3.1.1" evidence="9"/>
<organism evidence="11 12">
    <name type="scientific">Rhodobacter capsulatus</name>
    <name type="common">Rhodopseudomonas capsulata</name>
    <dbReference type="NCBI Taxonomy" id="1061"/>
    <lineage>
        <taxon>Bacteria</taxon>
        <taxon>Pseudomonadati</taxon>
        <taxon>Pseudomonadota</taxon>
        <taxon>Alphaproteobacteria</taxon>
        <taxon>Rhodobacterales</taxon>
        <taxon>Rhodobacter group</taxon>
        <taxon>Rhodobacter</taxon>
    </lineage>
</organism>
<dbReference type="InterPro" id="IPR016117">
    <property type="entry name" value="ArgJ-like_dom_sf"/>
</dbReference>
<keyword evidence="6 9" id="KW-0068">Autocatalytic cleavage</keyword>
<dbReference type="AlphaFoldDB" id="A0A1G7L5W8"/>
<dbReference type="NCBIfam" id="TIGR00120">
    <property type="entry name" value="ArgJ"/>
    <property type="match status" value="1"/>
</dbReference>
<dbReference type="FunFam" id="3.60.70.12:FF:000001">
    <property type="entry name" value="Arginine biosynthesis bifunctional protein ArgJ, chloroplastic"/>
    <property type="match status" value="1"/>
</dbReference>
<evidence type="ECO:0000313" key="11">
    <source>
        <dbReference type="EMBL" id="SDF44756.1"/>
    </source>
</evidence>
<dbReference type="SUPFAM" id="SSF56266">
    <property type="entry name" value="DmpA/ArgJ-like"/>
    <property type="match status" value="1"/>
</dbReference>
<evidence type="ECO:0000256" key="5">
    <source>
        <dbReference type="ARBA" id="ARBA00022679"/>
    </source>
</evidence>
<dbReference type="GO" id="GO:0004358">
    <property type="term" value="F:L-glutamate N-acetyltransferase activity, acting on acetyl-L-ornithine as donor"/>
    <property type="evidence" value="ECO:0007669"/>
    <property type="project" value="UniProtKB-UniRule"/>
</dbReference>
<dbReference type="GO" id="GO:0005737">
    <property type="term" value="C:cytoplasm"/>
    <property type="evidence" value="ECO:0007669"/>
    <property type="project" value="UniProtKB-SubCell"/>
</dbReference>
<dbReference type="Gene3D" id="3.10.20.340">
    <property type="entry name" value="ArgJ beta chain, C-terminal domain"/>
    <property type="match status" value="1"/>
</dbReference>
<feature type="active site" description="Nucleophile" evidence="9">
    <location>
        <position position="279"/>
    </location>
</feature>
<dbReference type="CDD" id="cd02152">
    <property type="entry name" value="OAT"/>
    <property type="match status" value="1"/>
</dbReference>
<keyword evidence="7 9" id="KW-0012">Acyltransferase</keyword>
<dbReference type="Gene3D" id="3.60.70.12">
    <property type="entry name" value="L-amino peptidase D-ALA esterase/amidase"/>
    <property type="match status" value="1"/>
</dbReference>
<feature type="site" description="Cleavage; by autolysis" evidence="9">
    <location>
        <begin position="278"/>
        <end position="279"/>
    </location>
</feature>
<keyword evidence="9" id="KW-0511">Multifunctional enzyme</keyword>
<evidence type="ECO:0000256" key="6">
    <source>
        <dbReference type="ARBA" id="ARBA00022813"/>
    </source>
</evidence>
<comment type="pathway">
    <text evidence="9">Amino-acid biosynthesis; L-arginine biosynthesis; L-ornithine and N-acetyl-L-glutamate from L-glutamate and N(2)-acetyl-L-ornithine (cyclic): step 1/1.</text>
</comment>
<keyword evidence="5 9" id="KW-0808">Transferase</keyword>
<dbReference type="InterPro" id="IPR002813">
    <property type="entry name" value="Arg_biosynth_ArgJ"/>
</dbReference>
<comment type="pathway">
    <text evidence="9">Amino-acid biosynthesis; L-arginine biosynthesis; N(2)-acetyl-L-ornithine from L-glutamate: step 1/4.</text>
</comment>
<evidence type="ECO:0000256" key="9">
    <source>
        <dbReference type="HAMAP-Rule" id="MF_01106"/>
    </source>
</evidence>
<feature type="chain" id="PRO_5023486987" description="Arginine biosynthesis bifunctional protein ArgJ alpha chain" evidence="9">
    <location>
        <begin position="1"/>
        <end position="278"/>
    </location>
</feature>
<keyword evidence="9" id="KW-0963">Cytoplasm</keyword>
<dbReference type="GO" id="GO:0006592">
    <property type="term" value="P:ornithine biosynthetic process"/>
    <property type="evidence" value="ECO:0007669"/>
    <property type="project" value="TreeGrafter"/>
</dbReference>
<feature type="binding site" evidence="9">
    <location>
        <position position="279"/>
    </location>
    <ligand>
        <name>substrate</name>
    </ligand>
</feature>
<evidence type="ECO:0000256" key="7">
    <source>
        <dbReference type="ARBA" id="ARBA00023315"/>
    </source>
</evidence>
<feature type="binding site" evidence="9">
    <location>
        <position position="366"/>
    </location>
    <ligand>
        <name>substrate</name>
    </ligand>
</feature>
<feature type="binding site" evidence="9">
    <location>
        <position position="489"/>
    </location>
    <ligand>
        <name>substrate</name>
    </ligand>
</feature>
<evidence type="ECO:0000256" key="2">
    <source>
        <dbReference type="ARBA" id="ARBA00011475"/>
    </source>
</evidence>
<feature type="coiled-coil region" evidence="10">
    <location>
        <begin position="3"/>
        <end position="37"/>
    </location>
</feature>
<dbReference type="HAMAP" id="MF_01106">
    <property type="entry name" value="ArgJ"/>
    <property type="match status" value="1"/>
</dbReference>
<dbReference type="UniPathway" id="UPA00068">
    <property type="reaction ID" value="UER00106"/>
</dbReference>
<feature type="site" description="Involved in the stabilization of negative charge on the oxyanion by the formation of the oxyanion hole" evidence="9">
    <location>
        <position position="205"/>
    </location>
</feature>
<keyword evidence="3 9" id="KW-0055">Arginine biosynthesis</keyword>
<dbReference type="PANTHER" id="PTHR23100">
    <property type="entry name" value="ARGININE BIOSYNTHESIS BIFUNCTIONAL PROTEIN ARGJ"/>
    <property type="match status" value="1"/>
</dbReference>
<evidence type="ECO:0000256" key="1">
    <source>
        <dbReference type="ARBA" id="ARBA00006774"/>
    </source>
</evidence>
<protein>
    <recommendedName>
        <fullName evidence="9">Arginine biosynthesis bifunctional protein ArgJ</fullName>
    </recommendedName>
    <domain>
        <recommendedName>
            <fullName evidence="9">Glutamate N-acetyltransferase</fullName>
            <ecNumber evidence="9">2.3.1.35</ecNumber>
        </recommendedName>
        <alternativeName>
            <fullName evidence="9">Ornithine acetyltransferase</fullName>
            <shortName evidence="9">OATase</shortName>
        </alternativeName>
        <alternativeName>
            <fullName evidence="9">Ornithine transacetylase</fullName>
        </alternativeName>
    </domain>
    <domain>
        <recommendedName>
            <fullName evidence="9">Amino-acid acetyltransferase</fullName>
            <ecNumber evidence="9">2.3.1.1</ecNumber>
        </recommendedName>
        <alternativeName>
            <fullName evidence="9">N-acetylglutamate synthase</fullName>
            <shortName evidence="9">AGSase</shortName>
        </alternativeName>
    </domain>
    <component>
        <recommendedName>
            <fullName evidence="9">Arginine biosynthesis bifunctional protein ArgJ alpha chain</fullName>
        </recommendedName>
    </component>
    <component>
        <recommendedName>
            <fullName evidence="9">Arginine biosynthesis bifunctional protein ArgJ beta chain</fullName>
        </recommendedName>
    </component>
</protein>
<dbReference type="FunFam" id="3.10.20.340:FF:000001">
    <property type="entry name" value="Arginine biosynthesis bifunctional protein ArgJ, chloroplastic"/>
    <property type="match status" value="1"/>
</dbReference>